<reference evidence="7" key="2">
    <citation type="submission" date="2025-09" db="UniProtKB">
        <authorList>
            <consortium name="Ensembl"/>
        </authorList>
    </citation>
    <scope>IDENTIFICATION</scope>
</reference>
<feature type="domain" description="VWFA" evidence="6">
    <location>
        <begin position="286"/>
        <end position="450"/>
    </location>
</feature>
<accession>A0A3B3U5W8</accession>
<evidence type="ECO:0000256" key="3">
    <source>
        <dbReference type="ARBA" id="ARBA00022729"/>
    </source>
</evidence>
<evidence type="ECO:0000313" key="8">
    <source>
        <dbReference type="Proteomes" id="UP000261500"/>
    </source>
</evidence>
<dbReference type="STRING" id="48699.ENSPLAP00000008042"/>
<evidence type="ECO:0000256" key="4">
    <source>
        <dbReference type="ARBA" id="ARBA00022737"/>
    </source>
</evidence>
<comment type="subcellular location">
    <subcellularLocation>
        <location evidence="1">Secreted</location>
    </subcellularLocation>
</comment>
<dbReference type="PANTHER" id="PTHR24020:SF86">
    <property type="entry name" value="COLLAGEN, TYPE VI, ALPHA 4"/>
    <property type="match status" value="1"/>
</dbReference>
<evidence type="ECO:0000256" key="5">
    <source>
        <dbReference type="ARBA" id="ARBA00023180"/>
    </source>
</evidence>
<sequence length="694" mass="77726">MSPVVSVESMLSFADRAYDNLRITQLKDFFTTQEVETAIEGRSFQVNTADVVFIIDESGGIGNNNFQLIQSFVQSLIGSLNVNQTGVRVGIVTYNEAPKAHAYLDSFQDQTEAQQFIKLLPYRGGGSNTGAALRFTLESVFKGRGRREDVQKVAIVVTDSKSQDSVKEAVAELHWFPVRVFAIGVNEKTPDLYDMASYPTNRHVFAVDNFMQLKPLRKVMQKSICSAIIQGSVNSFKNNADIKEGGKRLTLFTAKVTEKHCFVDLYVSLQLFTVLFPACYQKDEADIIFLIDDSDNIDSSDLSDTKKFINNFLGEFRDRLDHIRIGLVKYSNSARFEFDRMSLLDVSKALNYINHEGGRTNTGRALTFMERHFKTVPYSQGSTYLIVITAGESEDSIRGPAEKIRAQGVMVFAVGVKRSNKAQLQEISGDPDRTFKVRDYYFLKSIKNDILRPICGPAGESSQVNFIVKDLCNRVNTESIVGLNDMRVGVMQFSTRTKVEFRLNQYFSKDEILEAIDNMKQQNGGVETGRALTEVSQFFSEAEGGRPTLRQNLVLITFNKATDEFKGPAEALRQKGVLIFSIGVVNSNYSQLYEISSSSDKVINEVNVDLISELDRLHVFLLKTCNACTQNVCSLSNILCAFSNLSPHAQNLSLLRSNLCLQTSLLACKTFSARAWNRNIQLPINLSAKAHDHR</sequence>
<name>A0A3B3U5W8_9TELE</name>
<dbReference type="Gene3D" id="3.40.50.410">
    <property type="entry name" value="von Willebrand factor, type A domain"/>
    <property type="match status" value="3"/>
</dbReference>
<feature type="domain" description="VWFA" evidence="6">
    <location>
        <begin position="50"/>
        <end position="224"/>
    </location>
</feature>
<feature type="domain" description="VWFA" evidence="6">
    <location>
        <begin position="449"/>
        <end position="645"/>
    </location>
</feature>
<dbReference type="SMART" id="SM00327">
    <property type="entry name" value="VWA"/>
    <property type="match status" value="3"/>
</dbReference>
<evidence type="ECO:0000259" key="6">
    <source>
        <dbReference type="PROSITE" id="PS50234"/>
    </source>
</evidence>
<keyword evidence="5" id="KW-0325">Glycoprotein</keyword>
<dbReference type="InterPro" id="IPR050525">
    <property type="entry name" value="ECM_Assembly_Org"/>
</dbReference>
<keyword evidence="8" id="KW-1185">Reference proteome</keyword>
<dbReference type="AlphaFoldDB" id="A0A3B3U5W8"/>
<dbReference type="InterPro" id="IPR036465">
    <property type="entry name" value="vWFA_dom_sf"/>
</dbReference>
<dbReference type="PANTHER" id="PTHR24020">
    <property type="entry name" value="COLLAGEN ALPHA"/>
    <property type="match status" value="1"/>
</dbReference>
<evidence type="ECO:0000256" key="1">
    <source>
        <dbReference type="ARBA" id="ARBA00004613"/>
    </source>
</evidence>
<dbReference type="FunFam" id="3.40.50.410:FF:000004">
    <property type="entry name" value="collagen alpha-6(VI) chain"/>
    <property type="match status" value="1"/>
</dbReference>
<keyword evidence="3" id="KW-0732">Signal</keyword>
<dbReference type="InterPro" id="IPR002035">
    <property type="entry name" value="VWF_A"/>
</dbReference>
<dbReference type="SUPFAM" id="SSF53300">
    <property type="entry name" value="vWA-like"/>
    <property type="match status" value="3"/>
</dbReference>
<dbReference type="CDD" id="cd01472">
    <property type="entry name" value="vWA_collagen"/>
    <property type="match status" value="1"/>
</dbReference>
<dbReference type="PROSITE" id="PS50234">
    <property type="entry name" value="VWFA"/>
    <property type="match status" value="3"/>
</dbReference>
<dbReference type="Ensembl" id="ENSPLAT00000003554.1">
    <property type="protein sequence ID" value="ENSPLAP00000008042.1"/>
    <property type="gene ID" value="ENSPLAG00000010539.1"/>
</dbReference>
<evidence type="ECO:0000256" key="2">
    <source>
        <dbReference type="ARBA" id="ARBA00022525"/>
    </source>
</evidence>
<proteinExistence type="predicted"/>
<dbReference type="Pfam" id="PF00092">
    <property type="entry name" value="VWA"/>
    <property type="match status" value="3"/>
</dbReference>
<keyword evidence="2" id="KW-0964">Secreted</keyword>
<evidence type="ECO:0000313" key="7">
    <source>
        <dbReference type="Ensembl" id="ENSPLAP00000008042.1"/>
    </source>
</evidence>
<organism evidence="7 8">
    <name type="scientific">Poecilia latipinna</name>
    <name type="common">sailfin molly</name>
    <dbReference type="NCBI Taxonomy" id="48699"/>
    <lineage>
        <taxon>Eukaryota</taxon>
        <taxon>Metazoa</taxon>
        <taxon>Chordata</taxon>
        <taxon>Craniata</taxon>
        <taxon>Vertebrata</taxon>
        <taxon>Euteleostomi</taxon>
        <taxon>Actinopterygii</taxon>
        <taxon>Neopterygii</taxon>
        <taxon>Teleostei</taxon>
        <taxon>Neoteleostei</taxon>
        <taxon>Acanthomorphata</taxon>
        <taxon>Ovalentaria</taxon>
        <taxon>Atherinomorphae</taxon>
        <taxon>Cyprinodontiformes</taxon>
        <taxon>Poeciliidae</taxon>
        <taxon>Poeciliinae</taxon>
        <taxon>Poecilia</taxon>
    </lineage>
</organism>
<dbReference type="GeneTree" id="ENSGT00940000155619"/>
<dbReference type="Proteomes" id="UP000261500">
    <property type="component" value="Unplaced"/>
</dbReference>
<dbReference type="PRINTS" id="PR00453">
    <property type="entry name" value="VWFADOMAIN"/>
</dbReference>
<protein>
    <recommendedName>
        <fullName evidence="6">VWFA domain-containing protein</fullName>
    </recommendedName>
</protein>
<dbReference type="GO" id="GO:0005576">
    <property type="term" value="C:extracellular region"/>
    <property type="evidence" value="ECO:0007669"/>
    <property type="project" value="UniProtKB-SubCell"/>
</dbReference>
<reference evidence="7" key="1">
    <citation type="submission" date="2025-08" db="UniProtKB">
        <authorList>
            <consortium name="Ensembl"/>
        </authorList>
    </citation>
    <scope>IDENTIFICATION</scope>
</reference>
<keyword evidence="4" id="KW-0677">Repeat</keyword>